<dbReference type="STRING" id="1806994.A0A507C538"/>
<dbReference type="GO" id="GO:0030686">
    <property type="term" value="C:90S preribosome"/>
    <property type="evidence" value="ECO:0007669"/>
    <property type="project" value="TreeGrafter"/>
</dbReference>
<evidence type="ECO:0000256" key="3">
    <source>
        <dbReference type="ARBA" id="ARBA00023242"/>
    </source>
</evidence>
<dbReference type="EMBL" id="QEAO01000028">
    <property type="protein sequence ID" value="TPX32653.1"/>
    <property type="molecule type" value="Genomic_DNA"/>
</dbReference>
<keyword evidence="2" id="KW-0677">Repeat</keyword>
<name>A0A507C538_9FUNG</name>
<dbReference type="OrthoDB" id="392571at2759"/>
<evidence type="ECO:0000313" key="9">
    <source>
        <dbReference type="EMBL" id="TPX32653.1"/>
    </source>
</evidence>
<evidence type="ECO:0000259" key="8">
    <source>
        <dbReference type="PROSITE" id="PS50303"/>
    </source>
</evidence>
<dbReference type="GO" id="GO:0000056">
    <property type="term" value="P:ribosomal small subunit export from nucleus"/>
    <property type="evidence" value="ECO:0007669"/>
    <property type="project" value="TreeGrafter"/>
</dbReference>
<protein>
    <recommendedName>
        <fullName evidence="1">Nucleolar protein 9</fullName>
    </recommendedName>
    <alternativeName>
        <fullName evidence="4 5">Pumilio domain-containing protein NOP9</fullName>
    </alternativeName>
</protein>
<evidence type="ECO:0000256" key="2">
    <source>
        <dbReference type="ARBA" id="ARBA00022737"/>
    </source>
</evidence>
<dbReference type="PROSITE" id="PS50302">
    <property type="entry name" value="PUM"/>
    <property type="match status" value="1"/>
</dbReference>
<dbReference type="InterPro" id="IPR033133">
    <property type="entry name" value="PUM-HD"/>
</dbReference>
<dbReference type="Proteomes" id="UP000319731">
    <property type="component" value="Unassembled WGS sequence"/>
</dbReference>
<sequence length="725" mass="81459">MSGENVKKTRRGKRGGKQKKAKEEIVQDRKRRKVEEEDNVVQDPSNKPAPVTDTAASFPAVNFTSTTAPTSDQPNDFWLVKPDLRHYLTSIERTIQQEFAENSEADDEDRQLLLNNAFKEMKDSEKEIAADAECSRILEAILDVSNDELIEATFVALQPNFMDLARHRIASHVLQKLITLLGKMGSRQDEPRPDVLLNFCKTFSADSYGLVADIYGTHVLRTLLAVLSGSIQELAEADHRKQRYPDRRHDDEANSSSRDRSQARAGAIPQPSTGRSLVPKEFTEAFQTLCITMIEKFETIDLQKLVFDRVANPTLQLCLVNEHTSLPFLEKLFNISDWSTTIAGSQNAFLMELLKHPIGSRLVERLIMNADGKVLRKLYMTYLAGHLVDLCQDPISNFVVQKYIARLTTAKQLSKIVKELCERFTSLFNSNRIGVCASIISASARIGAHHKEIFDALVTAVSADPTTVPQEFLKKILYLSTTQHHDRRHPRGHHGELGPRMHIQGAMIVEGLIQFPYEYSQYVVSGFAGMSNDESVSWAFDATGSRILERLFRAEHLPADARASIFNVFKDKFTQMATDRCASHVIDTLFQLGDMELKQRMASNLLMNYTPVSTSLYGRLVLRNLRIEEFRRDKEAWKSRLRNFEKRKAHMNSFVDEMNSDAAKAPSAPTIRDKPPSTLKAAAAIPAVSSTAAPIMDDVMMSILDAVVATKSGGSKKRKKGNTDK</sequence>
<comment type="caution">
    <text evidence="9">The sequence shown here is derived from an EMBL/GenBank/DDBJ whole genome shotgun (WGS) entry which is preliminary data.</text>
</comment>
<dbReference type="GO" id="GO:0005730">
    <property type="term" value="C:nucleolus"/>
    <property type="evidence" value="ECO:0007669"/>
    <property type="project" value="TreeGrafter"/>
</dbReference>
<dbReference type="InterPro" id="IPR040000">
    <property type="entry name" value="NOP9"/>
</dbReference>
<evidence type="ECO:0000256" key="7">
    <source>
        <dbReference type="SAM" id="MobiDB-lite"/>
    </source>
</evidence>
<dbReference type="PANTHER" id="PTHR13102">
    <property type="entry name" value="NUCLEOLAR PROTEIN 9"/>
    <property type="match status" value="1"/>
</dbReference>
<dbReference type="PROSITE" id="PS50303">
    <property type="entry name" value="PUM_HD"/>
    <property type="match status" value="1"/>
</dbReference>
<feature type="region of interest" description="Disordered" evidence="7">
    <location>
        <begin position="1"/>
        <end position="54"/>
    </location>
</feature>
<dbReference type="SUPFAM" id="SSF48371">
    <property type="entry name" value="ARM repeat"/>
    <property type="match status" value="1"/>
</dbReference>
<dbReference type="Gene3D" id="1.25.10.10">
    <property type="entry name" value="Leucine-rich Repeat Variant"/>
    <property type="match status" value="2"/>
</dbReference>
<organism evidence="9 10">
    <name type="scientific">Synchytrium microbalum</name>
    <dbReference type="NCBI Taxonomy" id="1806994"/>
    <lineage>
        <taxon>Eukaryota</taxon>
        <taxon>Fungi</taxon>
        <taxon>Fungi incertae sedis</taxon>
        <taxon>Chytridiomycota</taxon>
        <taxon>Chytridiomycota incertae sedis</taxon>
        <taxon>Chytridiomycetes</taxon>
        <taxon>Synchytriales</taxon>
        <taxon>Synchytriaceae</taxon>
        <taxon>Synchytrium</taxon>
    </lineage>
</organism>
<keyword evidence="3" id="KW-0539">Nucleus</keyword>
<feature type="region of interest" description="Disordered" evidence="7">
    <location>
        <begin position="238"/>
        <end position="276"/>
    </location>
</feature>
<reference evidence="9 10" key="1">
    <citation type="journal article" date="2019" name="Sci. Rep.">
        <title>Comparative genomics of chytrid fungi reveal insights into the obligate biotrophic and pathogenic lifestyle of Synchytrium endobioticum.</title>
        <authorList>
            <person name="van de Vossenberg B.T.L.H."/>
            <person name="Warris S."/>
            <person name="Nguyen H.D.T."/>
            <person name="van Gent-Pelzer M.P.E."/>
            <person name="Joly D.L."/>
            <person name="van de Geest H.C."/>
            <person name="Bonants P.J.M."/>
            <person name="Smith D.S."/>
            <person name="Levesque C.A."/>
            <person name="van der Lee T.A.J."/>
        </authorList>
    </citation>
    <scope>NUCLEOTIDE SEQUENCE [LARGE SCALE GENOMIC DNA]</scope>
    <source>
        <strain evidence="9 10">JEL517</strain>
    </source>
</reference>
<evidence type="ECO:0000313" key="10">
    <source>
        <dbReference type="Proteomes" id="UP000319731"/>
    </source>
</evidence>
<evidence type="ECO:0000256" key="1">
    <source>
        <dbReference type="ARBA" id="ARBA00016427"/>
    </source>
</evidence>
<dbReference type="AlphaFoldDB" id="A0A507C538"/>
<evidence type="ECO:0000256" key="6">
    <source>
        <dbReference type="PROSITE-ProRule" id="PRU00317"/>
    </source>
</evidence>
<dbReference type="InterPro" id="IPR001313">
    <property type="entry name" value="Pumilio_RNA-bd_rpt"/>
</dbReference>
<evidence type="ECO:0000256" key="4">
    <source>
        <dbReference type="ARBA" id="ARBA00030932"/>
    </source>
</evidence>
<dbReference type="RefSeq" id="XP_031023831.1">
    <property type="nucleotide sequence ID" value="XM_031170213.1"/>
</dbReference>
<keyword evidence="10" id="KW-1185">Reference proteome</keyword>
<dbReference type="GO" id="GO:0030688">
    <property type="term" value="C:preribosome, small subunit precursor"/>
    <property type="evidence" value="ECO:0007669"/>
    <property type="project" value="TreeGrafter"/>
</dbReference>
<accession>A0A507C538</accession>
<gene>
    <name evidence="9" type="ORF">SmJEL517_g04285</name>
</gene>
<feature type="domain" description="PUM-HD" evidence="8">
    <location>
        <begin position="95"/>
        <end position="447"/>
    </location>
</feature>
<dbReference type="GO" id="GO:0000480">
    <property type="term" value="P:endonucleolytic cleavage in 5'-ETS of tricistronic rRNA transcript (SSU-rRNA, 5.8S rRNA, LSU-rRNA)"/>
    <property type="evidence" value="ECO:0007669"/>
    <property type="project" value="TreeGrafter"/>
</dbReference>
<dbReference type="SMART" id="SM00025">
    <property type="entry name" value="Pumilio"/>
    <property type="match status" value="8"/>
</dbReference>
<feature type="compositionally biased region" description="Basic and acidic residues" evidence="7">
    <location>
        <begin position="238"/>
        <end position="262"/>
    </location>
</feature>
<feature type="repeat" description="Pumilio" evidence="6">
    <location>
        <begin position="382"/>
        <end position="418"/>
    </location>
</feature>
<evidence type="ECO:0000256" key="5">
    <source>
        <dbReference type="ARBA" id="ARBA00031929"/>
    </source>
</evidence>
<dbReference type="Pfam" id="PF22493">
    <property type="entry name" value="PUF_NOP9"/>
    <property type="match status" value="1"/>
</dbReference>
<dbReference type="GO" id="GO:0000447">
    <property type="term" value="P:endonucleolytic cleavage in ITS1 to separate SSU-rRNA from 5.8S rRNA and LSU-rRNA from tricistronic rRNA transcript (SSU-rRNA, 5.8S rRNA, LSU-rRNA)"/>
    <property type="evidence" value="ECO:0007669"/>
    <property type="project" value="TreeGrafter"/>
</dbReference>
<dbReference type="GO" id="GO:0000472">
    <property type="term" value="P:endonucleolytic cleavage to generate mature 5'-end of SSU-rRNA from (SSU-rRNA, 5.8S rRNA, LSU-rRNA)"/>
    <property type="evidence" value="ECO:0007669"/>
    <property type="project" value="TreeGrafter"/>
</dbReference>
<dbReference type="InterPro" id="IPR011989">
    <property type="entry name" value="ARM-like"/>
</dbReference>
<dbReference type="InterPro" id="IPR016024">
    <property type="entry name" value="ARM-type_fold"/>
</dbReference>
<proteinExistence type="predicted"/>
<dbReference type="GeneID" id="42005510"/>
<dbReference type="GO" id="GO:0003723">
    <property type="term" value="F:RNA binding"/>
    <property type="evidence" value="ECO:0007669"/>
    <property type="project" value="InterPro"/>
</dbReference>
<dbReference type="PANTHER" id="PTHR13102:SF0">
    <property type="entry name" value="NUCLEOLAR PROTEIN 9"/>
    <property type="match status" value="1"/>
</dbReference>
<feature type="compositionally biased region" description="Basic residues" evidence="7">
    <location>
        <begin position="8"/>
        <end position="20"/>
    </location>
</feature>